<evidence type="ECO:0000313" key="2">
    <source>
        <dbReference type="Proteomes" id="UP000198901"/>
    </source>
</evidence>
<proteinExistence type="predicted"/>
<accession>A0A1G9X026</accession>
<dbReference type="PROSITE" id="PS51257">
    <property type="entry name" value="PROKAR_LIPOPROTEIN"/>
    <property type="match status" value="1"/>
</dbReference>
<name>A0A1G9X026_9BACT</name>
<gene>
    <name evidence="1" type="ORF">SAMN04488090_4505</name>
</gene>
<evidence type="ECO:0000313" key="1">
    <source>
        <dbReference type="EMBL" id="SDM90092.1"/>
    </source>
</evidence>
<evidence type="ECO:0008006" key="3">
    <source>
        <dbReference type="Google" id="ProtNLM"/>
    </source>
</evidence>
<dbReference type="EMBL" id="FNGS01000010">
    <property type="protein sequence ID" value="SDM90092.1"/>
    <property type="molecule type" value="Genomic_DNA"/>
</dbReference>
<organism evidence="1 2">
    <name type="scientific">Siphonobacter aquaeclarae</name>
    <dbReference type="NCBI Taxonomy" id="563176"/>
    <lineage>
        <taxon>Bacteria</taxon>
        <taxon>Pseudomonadati</taxon>
        <taxon>Bacteroidota</taxon>
        <taxon>Cytophagia</taxon>
        <taxon>Cytophagales</taxon>
        <taxon>Cytophagaceae</taxon>
        <taxon>Siphonobacter</taxon>
    </lineage>
</organism>
<dbReference type="STRING" id="563176.SAMN04488090_4505"/>
<dbReference type="AlphaFoldDB" id="A0A1G9X026"/>
<protein>
    <recommendedName>
        <fullName evidence="3">Lipocalin-like domain-containing protein</fullName>
    </recommendedName>
</protein>
<reference evidence="1 2" key="1">
    <citation type="submission" date="2016-10" db="EMBL/GenBank/DDBJ databases">
        <authorList>
            <person name="de Groot N.N."/>
        </authorList>
    </citation>
    <scope>NUCLEOTIDE SEQUENCE [LARGE SCALE GENOMIC DNA]</scope>
    <source>
        <strain evidence="1 2">DSM 21668</strain>
    </source>
</reference>
<dbReference type="RefSeq" id="WP_245689998.1">
    <property type="nucleotide sequence ID" value="NZ_FNGS01000010.1"/>
</dbReference>
<sequence>MKKRFLYHGFLVLLVLVSGCGKSKTKPVSEIIRKVWSVNIAKENGTTVYTKGSSSNIKSYYSKFILDLSNSAQQTVRLTTVDGTQFVGNWTLTNDNKLTLSNLTPVPSGTTGTIEYNITSTPTETQLNLTKVTPDPKTGNTTNDYQLVSP</sequence>
<dbReference type="Proteomes" id="UP000198901">
    <property type="component" value="Unassembled WGS sequence"/>
</dbReference>
<keyword evidence="2" id="KW-1185">Reference proteome</keyword>